<dbReference type="AlphaFoldDB" id="A0AA43TQK8"/>
<evidence type="ECO:0000313" key="2">
    <source>
        <dbReference type="EMBL" id="MDI1487711.1"/>
    </source>
</evidence>
<dbReference type="SUPFAM" id="SSF52540">
    <property type="entry name" value="P-loop containing nucleoside triphosphate hydrolases"/>
    <property type="match status" value="1"/>
</dbReference>
<dbReference type="PANTHER" id="PTHR23077">
    <property type="entry name" value="AAA-FAMILY ATPASE"/>
    <property type="match status" value="1"/>
</dbReference>
<keyword evidence="3" id="KW-1185">Reference proteome</keyword>
<dbReference type="Pfam" id="PF00004">
    <property type="entry name" value="AAA"/>
    <property type="match status" value="1"/>
</dbReference>
<dbReference type="GO" id="GO:0016887">
    <property type="term" value="F:ATP hydrolysis activity"/>
    <property type="evidence" value="ECO:0007669"/>
    <property type="project" value="InterPro"/>
</dbReference>
<dbReference type="GO" id="GO:0003723">
    <property type="term" value="F:RNA binding"/>
    <property type="evidence" value="ECO:0007669"/>
    <property type="project" value="TreeGrafter"/>
</dbReference>
<comment type="caution">
    <text evidence="2">The sequence shown here is derived from an EMBL/GenBank/DDBJ whole genome shotgun (WGS) entry which is preliminary data.</text>
</comment>
<dbReference type="EMBL" id="JAPUFD010000006">
    <property type="protein sequence ID" value="MDI1487711.1"/>
    <property type="molecule type" value="Genomic_DNA"/>
</dbReference>
<evidence type="ECO:0000313" key="3">
    <source>
        <dbReference type="Proteomes" id="UP001161017"/>
    </source>
</evidence>
<dbReference type="CDD" id="cd19481">
    <property type="entry name" value="RecA-like_protease"/>
    <property type="match status" value="1"/>
</dbReference>
<dbReference type="PANTHER" id="PTHR23077:SF132">
    <property type="entry name" value="ATP-DEPENDENT ZN PROTEASE"/>
    <property type="match status" value="1"/>
</dbReference>
<dbReference type="GO" id="GO:0042254">
    <property type="term" value="P:ribosome biogenesis"/>
    <property type="evidence" value="ECO:0007669"/>
    <property type="project" value="TreeGrafter"/>
</dbReference>
<evidence type="ECO:0000259" key="1">
    <source>
        <dbReference type="SMART" id="SM00382"/>
    </source>
</evidence>
<dbReference type="GO" id="GO:0005634">
    <property type="term" value="C:nucleus"/>
    <property type="evidence" value="ECO:0007669"/>
    <property type="project" value="TreeGrafter"/>
</dbReference>
<sequence>MRAPGLLSLTHEGDYTVVEAKDQHNVYKDYEDVNSGRAYDEDLAIRKALREHYSELNLTVTVAANVPLLAFAANGHASAKLDIEDECIRRFRSYVPGDKRRGVPDRLGEGRTFAKYNFRWGNEYFILYTVAMGYSTYQYILKEPGKGETVLSTNSTTDELVSTIGKWAFPDDDKYIYVYDGYWAKSKALYNEIEKASWKDVILIEGMKKTLTELMHKFFDSGDVYKDLGVPWKRGVIFHGPAGNGKTISIKALMHSLFQRQGFAIPSLYVKSASSTYSIRNVFTMARAMSPCLLIFEDIDTIVIPRTRSYFFNEVDGLENNDGLFMVASTNHLDQLDPGLSSRPSRFDRKYLFPLPDLDERILYCEYWRKKLADKPAIKFPQKLCPAIAGITDDFSFAYLKEAFVATLLVIAGNRSEDADTTGGGDDLDEYELWREIKNQVRLLRDEMQANAEPKCLRHPYHVQEQHPENSMVYGRPRWTGPSNEEGGKSLSFEPAAQMHLGDSNIGASSASWAERDPTIATAGDIPCVRPFEARTTAFPIRPAGHDWMSFMPPISIQNQEARQLHGAQ</sequence>
<dbReference type="GO" id="GO:0005524">
    <property type="term" value="F:ATP binding"/>
    <property type="evidence" value="ECO:0007669"/>
    <property type="project" value="InterPro"/>
</dbReference>
<proteinExistence type="predicted"/>
<dbReference type="InterPro" id="IPR003593">
    <property type="entry name" value="AAA+_ATPase"/>
</dbReference>
<protein>
    <recommendedName>
        <fullName evidence="1">AAA+ ATPase domain-containing protein</fullName>
    </recommendedName>
</protein>
<gene>
    <name evidence="2" type="ORF">OHK93_006982</name>
</gene>
<dbReference type="Proteomes" id="UP001161017">
    <property type="component" value="Unassembled WGS sequence"/>
</dbReference>
<feature type="domain" description="AAA+ ATPase" evidence="1">
    <location>
        <begin position="232"/>
        <end position="357"/>
    </location>
</feature>
<organism evidence="2 3">
    <name type="scientific">Ramalina farinacea</name>
    <dbReference type="NCBI Taxonomy" id="258253"/>
    <lineage>
        <taxon>Eukaryota</taxon>
        <taxon>Fungi</taxon>
        <taxon>Dikarya</taxon>
        <taxon>Ascomycota</taxon>
        <taxon>Pezizomycotina</taxon>
        <taxon>Lecanoromycetes</taxon>
        <taxon>OSLEUM clade</taxon>
        <taxon>Lecanoromycetidae</taxon>
        <taxon>Lecanorales</taxon>
        <taxon>Lecanorineae</taxon>
        <taxon>Ramalinaceae</taxon>
        <taxon>Ramalina</taxon>
    </lineage>
</organism>
<dbReference type="InterPro" id="IPR027417">
    <property type="entry name" value="P-loop_NTPase"/>
</dbReference>
<dbReference type="GO" id="GO:1990275">
    <property type="term" value="F:preribosome binding"/>
    <property type="evidence" value="ECO:0007669"/>
    <property type="project" value="TreeGrafter"/>
</dbReference>
<dbReference type="SMART" id="SM00382">
    <property type="entry name" value="AAA"/>
    <property type="match status" value="1"/>
</dbReference>
<reference evidence="2" key="1">
    <citation type="journal article" date="2023" name="Genome Biol. Evol.">
        <title>First Whole Genome Sequence and Flow Cytometry Genome Size Data for the Lichen-Forming Fungus Ramalina farinacea (Ascomycota).</title>
        <authorList>
            <person name="Llewellyn T."/>
            <person name="Mian S."/>
            <person name="Hill R."/>
            <person name="Leitch I.J."/>
            <person name="Gaya E."/>
        </authorList>
    </citation>
    <scope>NUCLEOTIDE SEQUENCE</scope>
    <source>
        <strain evidence="2">LIQ254RAFAR</strain>
    </source>
</reference>
<dbReference type="Gene3D" id="3.40.50.300">
    <property type="entry name" value="P-loop containing nucleotide triphosphate hydrolases"/>
    <property type="match status" value="1"/>
</dbReference>
<dbReference type="InterPro" id="IPR003959">
    <property type="entry name" value="ATPase_AAA_core"/>
</dbReference>
<name>A0AA43TQK8_9LECA</name>
<accession>A0AA43TQK8</accession>
<dbReference type="InterPro" id="IPR050168">
    <property type="entry name" value="AAA_ATPase_domain"/>
</dbReference>